<dbReference type="InterPro" id="IPR024370">
    <property type="entry name" value="PBP_domain"/>
</dbReference>
<dbReference type="Pfam" id="PF12849">
    <property type="entry name" value="PBP_like_2"/>
    <property type="match status" value="1"/>
</dbReference>
<proteinExistence type="inferred from homology"/>
<dbReference type="EMBL" id="LXQD01000352">
    <property type="protein sequence ID" value="RCJ17960.1"/>
    <property type="molecule type" value="Genomic_DNA"/>
</dbReference>
<keyword evidence="2" id="KW-0813">Transport</keyword>
<dbReference type="PANTHER" id="PTHR42996">
    <property type="entry name" value="PHOSPHATE-BINDING PROTEIN PSTS"/>
    <property type="match status" value="1"/>
</dbReference>
<evidence type="ECO:0000256" key="2">
    <source>
        <dbReference type="ARBA" id="ARBA00022448"/>
    </source>
</evidence>
<evidence type="ECO:0000256" key="3">
    <source>
        <dbReference type="ARBA" id="ARBA00022592"/>
    </source>
</evidence>
<dbReference type="AlphaFoldDB" id="A0A367Q2G5"/>
<comment type="caution">
    <text evidence="5">The sequence shown here is derived from an EMBL/GenBank/DDBJ whole genome shotgun (WGS) entry which is preliminary data.</text>
</comment>
<keyword evidence="6" id="KW-1185">Reference proteome</keyword>
<dbReference type="InterPro" id="IPR050962">
    <property type="entry name" value="Phosphate-bind_PstS"/>
</dbReference>
<dbReference type="GO" id="GO:0043190">
    <property type="term" value="C:ATP-binding cassette (ABC) transporter complex"/>
    <property type="evidence" value="ECO:0007669"/>
    <property type="project" value="InterPro"/>
</dbReference>
<dbReference type="InterPro" id="IPR005673">
    <property type="entry name" value="ABC_phos-bd_PstS"/>
</dbReference>
<comment type="similarity">
    <text evidence="1">Belongs to the PstS family.</text>
</comment>
<sequence>MAYCRVNYLTSLISGLVIATGLILGQSTTQKSLAQTTSINGAGSSFAAPLYVGVPGGLPAFSPKGSWFNTYGVGNPTSLNPPGPINSSVTFRYAAVGSGKGITAFLTQTPPAGTPTIPTPVSFGATDDPLTGTEIVTGGPNAGPFIQVPVAGGAIAVAYNSSGLTVPTGGIKFSQATYCAIFNGNIKNWNDTRIRADNGGAIIAVNKALTVVRREDSSGSTFALSSHLNTICQSATVPAASVWTRGVGPKSAPPPVCPPTPADTVCWPSAFLKATGGGAVADLIKATSGGIGYVDSATSLAKSLPSSVLRNKSGKYISPSPTSISAAFAGVTDTDTADRRIKIQVTNPTDPGAYPIVTATYLLFYDKYADVKVANGIKGFIKWAVGVPPVPASPNPNSIATSRGYAPLPDAIKTKVVDVVNRCVDTTVDPTSACVP</sequence>
<dbReference type="Proteomes" id="UP000252107">
    <property type="component" value="Unassembled WGS sequence"/>
</dbReference>
<accession>A0A367Q2G5</accession>
<reference evidence="5" key="1">
    <citation type="submission" date="2016-04" db="EMBL/GenBank/DDBJ databases">
        <authorList>
            <person name="Tabuchi Yagui T.R."/>
        </authorList>
    </citation>
    <scope>NUCLEOTIDE SEQUENCE [LARGE SCALE GENOMIC DNA]</scope>
    <source>
        <strain evidence="5">NIES-26</strain>
    </source>
</reference>
<name>A0A367Q2G5_9NOSO</name>
<dbReference type="Gene3D" id="3.40.190.10">
    <property type="entry name" value="Periplasmic binding protein-like II"/>
    <property type="match status" value="2"/>
</dbReference>
<evidence type="ECO:0000313" key="6">
    <source>
        <dbReference type="Proteomes" id="UP000252107"/>
    </source>
</evidence>
<evidence type="ECO:0000313" key="5">
    <source>
        <dbReference type="EMBL" id="RCJ17960.1"/>
    </source>
</evidence>
<keyword evidence="3" id="KW-0592">Phosphate transport</keyword>
<feature type="domain" description="PBP" evidence="4">
    <location>
        <begin position="88"/>
        <end position="385"/>
    </location>
</feature>
<protein>
    <recommendedName>
        <fullName evidence="4">PBP domain-containing protein</fullName>
    </recommendedName>
</protein>
<organism evidence="5 6">
    <name type="scientific">Nostoc minutum NIES-26</name>
    <dbReference type="NCBI Taxonomy" id="1844469"/>
    <lineage>
        <taxon>Bacteria</taxon>
        <taxon>Bacillati</taxon>
        <taxon>Cyanobacteriota</taxon>
        <taxon>Cyanophyceae</taxon>
        <taxon>Nostocales</taxon>
        <taxon>Nostocaceae</taxon>
        <taxon>Nostoc</taxon>
    </lineage>
</organism>
<evidence type="ECO:0000256" key="1">
    <source>
        <dbReference type="ARBA" id="ARBA00008725"/>
    </source>
</evidence>
<evidence type="ECO:0000259" key="4">
    <source>
        <dbReference type="Pfam" id="PF12849"/>
    </source>
</evidence>
<dbReference type="GO" id="GO:0042301">
    <property type="term" value="F:phosphate ion binding"/>
    <property type="evidence" value="ECO:0007669"/>
    <property type="project" value="InterPro"/>
</dbReference>
<dbReference type="PIRSF" id="PIRSF002756">
    <property type="entry name" value="PstS"/>
    <property type="match status" value="1"/>
</dbReference>
<dbReference type="SUPFAM" id="SSF53850">
    <property type="entry name" value="Periplasmic binding protein-like II"/>
    <property type="match status" value="1"/>
</dbReference>
<dbReference type="GO" id="GO:0035435">
    <property type="term" value="P:phosphate ion transmembrane transport"/>
    <property type="evidence" value="ECO:0007669"/>
    <property type="project" value="InterPro"/>
</dbReference>
<dbReference type="PANTHER" id="PTHR42996:SF1">
    <property type="entry name" value="PHOSPHATE-BINDING PROTEIN PSTS"/>
    <property type="match status" value="1"/>
</dbReference>
<gene>
    <name evidence="5" type="ORF">A6770_33405</name>
</gene>